<name>A0AAD3A6K5_STRAG</name>
<evidence type="ECO:0000256" key="1">
    <source>
        <dbReference type="ARBA" id="ARBA00004903"/>
    </source>
</evidence>
<dbReference type="SUPFAM" id="SSF53597">
    <property type="entry name" value="Dihydrofolate reductase-like"/>
    <property type="match status" value="1"/>
</dbReference>
<comment type="catalytic activity">
    <reaction evidence="7">
        <text>(6S)-5,6,7,8-tetrahydrofolate + NADP(+) = 7,8-dihydrofolate + NADPH + H(+)</text>
        <dbReference type="Rhea" id="RHEA:15009"/>
        <dbReference type="ChEBI" id="CHEBI:15378"/>
        <dbReference type="ChEBI" id="CHEBI:57451"/>
        <dbReference type="ChEBI" id="CHEBI:57453"/>
        <dbReference type="ChEBI" id="CHEBI:57783"/>
        <dbReference type="ChEBI" id="CHEBI:58349"/>
        <dbReference type="EC" id="1.5.1.3"/>
    </reaction>
</comment>
<evidence type="ECO:0000256" key="3">
    <source>
        <dbReference type="ARBA" id="ARBA00012856"/>
    </source>
</evidence>
<dbReference type="GO" id="GO:0050661">
    <property type="term" value="F:NADP binding"/>
    <property type="evidence" value="ECO:0007669"/>
    <property type="project" value="InterPro"/>
</dbReference>
<dbReference type="EMBL" id="ALSF01000028">
    <property type="protein sequence ID" value="EPU42098.1"/>
    <property type="molecule type" value="Genomic_DNA"/>
</dbReference>
<accession>A0AAD3A6K5</accession>
<dbReference type="InterPro" id="IPR001796">
    <property type="entry name" value="DHFR_dom"/>
</dbReference>
<dbReference type="Pfam" id="PF00186">
    <property type="entry name" value="DHFR_1"/>
    <property type="match status" value="1"/>
</dbReference>
<protein>
    <recommendedName>
        <fullName evidence="3 7">Dihydrofolate reductase</fullName>
        <ecNumber evidence="3 7">1.5.1.3</ecNumber>
    </recommendedName>
</protein>
<organism evidence="10 11">
    <name type="scientific">Streptococcus agalactiae MRI Z1-216</name>
    <dbReference type="NCBI Taxonomy" id="1154879"/>
    <lineage>
        <taxon>Bacteria</taxon>
        <taxon>Bacillati</taxon>
        <taxon>Bacillota</taxon>
        <taxon>Bacilli</taxon>
        <taxon>Lactobacillales</taxon>
        <taxon>Streptococcaceae</taxon>
        <taxon>Streptococcus</taxon>
    </lineage>
</organism>
<dbReference type="GeneID" id="66886179"/>
<feature type="domain" description="DHFR" evidence="9">
    <location>
        <begin position="4"/>
        <end position="164"/>
    </location>
</feature>
<comment type="caution">
    <text evidence="10">The sequence shown here is derived from an EMBL/GenBank/DDBJ whole genome shotgun (WGS) entry which is preliminary data.</text>
</comment>
<dbReference type="PROSITE" id="PS00075">
    <property type="entry name" value="DHFR_1"/>
    <property type="match status" value="1"/>
</dbReference>
<evidence type="ECO:0000256" key="2">
    <source>
        <dbReference type="ARBA" id="ARBA00009539"/>
    </source>
</evidence>
<evidence type="ECO:0000259" key="9">
    <source>
        <dbReference type="PROSITE" id="PS51330"/>
    </source>
</evidence>
<dbReference type="GO" id="GO:0046654">
    <property type="term" value="P:tetrahydrofolate biosynthetic process"/>
    <property type="evidence" value="ECO:0007669"/>
    <property type="project" value="InterPro"/>
</dbReference>
<dbReference type="GO" id="GO:0046655">
    <property type="term" value="P:folic acid metabolic process"/>
    <property type="evidence" value="ECO:0007669"/>
    <property type="project" value="TreeGrafter"/>
</dbReference>
<dbReference type="InterPro" id="IPR012259">
    <property type="entry name" value="DHFR"/>
</dbReference>
<evidence type="ECO:0000256" key="6">
    <source>
        <dbReference type="ARBA" id="ARBA00023002"/>
    </source>
</evidence>
<dbReference type="PRINTS" id="PR00070">
    <property type="entry name" value="DHFR"/>
</dbReference>
<dbReference type="FunFam" id="3.40.430.10:FF:000009">
    <property type="entry name" value="Dihydrofolate reductase"/>
    <property type="match status" value="1"/>
</dbReference>
<comment type="similarity">
    <text evidence="2 7 8">Belongs to the dihydrofolate reductase family.</text>
</comment>
<dbReference type="InterPro" id="IPR017925">
    <property type="entry name" value="DHFR_CS"/>
</dbReference>
<reference evidence="10 11" key="1">
    <citation type="submission" date="2012-07" db="EMBL/GenBank/DDBJ databases">
        <authorList>
            <person name="Moroni P."/>
            <person name="Richards V.P."/>
            <person name="Durkin S.A.S."/>
            <person name="Kim M."/>
            <person name="Pavinski Bitar P.D."/>
            <person name="Stanhope M.J."/>
            <person name="Town C.D."/>
            <person name="Zadoks R.N."/>
            <person name="Venter J.C."/>
        </authorList>
    </citation>
    <scope>NUCLEOTIDE SEQUENCE [LARGE SCALE GENOMIC DNA]</scope>
    <source>
        <strain evidence="10 11">MRI Z1-216</strain>
    </source>
</reference>
<dbReference type="PIRSF" id="PIRSF000194">
    <property type="entry name" value="DHFR"/>
    <property type="match status" value="1"/>
</dbReference>
<dbReference type="PANTHER" id="PTHR48069">
    <property type="entry name" value="DIHYDROFOLATE REDUCTASE"/>
    <property type="match status" value="1"/>
</dbReference>
<dbReference type="GO" id="GO:0046452">
    <property type="term" value="P:dihydrofolate metabolic process"/>
    <property type="evidence" value="ECO:0007669"/>
    <property type="project" value="TreeGrafter"/>
</dbReference>
<evidence type="ECO:0000256" key="7">
    <source>
        <dbReference type="PIRNR" id="PIRNR000194"/>
    </source>
</evidence>
<evidence type="ECO:0000256" key="4">
    <source>
        <dbReference type="ARBA" id="ARBA00022563"/>
    </source>
</evidence>
<dbReference type="InterPro" id="IPR024072">
    <property type="entry name" value="DHFR-like_dom_sf"/>
</dbReference>
<gene>
    <name evidence="10" type="ORF">SAG0164_10525</name>
</gene>
<dbReference type="GO" id="GO:0006730">
    <property type="term" value="P:one-carbon metabolic process"/>
    <property type="evidence" value="ECO:0007669"/>
    <property type="project" value="UniProtKB-KW"/>
</dbReference>
<keyword evidence="4 7" id="KW-0554">One-carbon metabolism</keyword>
<dbReference type="Gene3D" id="3.40.430.10">
    <property type="entry name" value="Dihydrofolate Reductase, subunit A"/>
    <property type="match status" value="1"/>
</dbReference>
<dbReference type="CDD" id="cd00209">
    <property type="entry name" value="DHFR"/>
    <property type="match status" value="1"/>
</dbReference>
<comment type="pathway">
    <text evidence="1 7">Cofactor biosynthesis; tetrahydrofolate biosynthesis; 5,6,7,8-tetrahydrofolate from 7,8-dihydrofolate: step 1/1.</text>
</comment>
<dbReference type="PROSITE" id="PS51330">
    <property type="entry name" value="DHFR_2"/>
    <property type="match status" value="1"/>
</dbReference>
<keyword evidence="6 7" id="KW-0560">Oxidoreductase</keyword>
<evidence type="ECO:0000256" key="5">
    <source>
        <dbReference type="ARBA" id="ARBA00022857"/>
    </source>
</evidence>
<dbReference type="GO" id="GO:0004146">
    <property type="term" value="F:dihydrofolate reductase activity"/>
    <property type="evidence" value="ECO:0007669"/>
    <property type="project" value="UniProtKB-EC"/>
</dbReference>
<dbReference type="PANTHER" id="PTHR48069:SF3">
    <property type="entry name" value="DIHYDROFOLATE REDUCTASE"/>
    <property type="match status" value="1"/>
</dbReference>
<dbReference type="Proteomes" id="UP000015176">
    <property type="component" value="Unassembled WGS sequence"/>
</dbReference>
<dbReference type="RefSeq" id="WP_000166043.1">
    <property type="nucleotide sequence ID" value="NZ_ALSF01000028.1"/>
</dbReference>
<evidence type="ECO:0000313" key="11">
    <source>
        <dbReference type="Proteomes" id="UP000015176"/>
    </source>
</evidence>
<proteinExistence type="inferred from homology"/>
<sequence>MTKQIIAIWAEDEDHLIGVNGGLPWRLPKELHHFKETTMGQALLMGRKTFDGMNRRVLPGRETIILTKDEQFQADGVTVLNSVEQVIKWFQEHNKTLFIVGGASIYKAFLPYCEAIIKTKVHGKFKGDTYFPDVNLSEFKVISRDYFEKDEQNAHAFTVTYFEK</sequence>
<evidence type="ECO:0000256" key="8">
    <source>
        <dbReference type="RuleBase" id="RU004474"/>
    </source>
</evidence>
<comment type="function">
    <text evidence="7">Key enzyme in folate metabolism. Catalyzes an essential reaction for de novo glycine and purine synthesis, and for DNA precursor synthesis.</text>
</comment>
<dbReference type="GO" id="GO:0005829">
    <property type="term" value="C:cytosol"/>
    <property type="evidence" value="ECO:0007669"/>
    <property type="project" value="TreeGrafter"/>
</dbReference>
<dbReference type="EC" id="1.5.1.3" evidence="3 7"/>
<keyword evidence="5 7" id="KW-0521">NADP</keyword>
<dbReference type="AlphaFoldDB" id="A0AAD3A6K5"/>
<evidence type="ECO:0000313" key="10">
    <source>
        <dbReference type="EMBL" id="EPU42098.1"/>
    </source>
</evidence>